<dbReference type="PROSITE" id="PS51257">
    <property type="entry name" value="PROKAR_LIPOPROTEIN"/>
    <property type="match status" value="1"/>
</dbReference>
<keyword evidence="2" id="KW-0812">Transmembrane</keyword>
<dbReference type="Proteomes" id="UP001396334">
    <property type="component" value="Unassembled WGS sequence"/>
</dbReference>
<keyword evidence="3" id="KW-0732">Signal</keyword>
<sequence length="138" mass="15221">MMMKFLAWFIVLSCTTALSCRKLEGFPLLNTGDFNLSGSVVQEHGTHVLKHAGLSRTVVRSAEVDDRDEYYKQHNKIFQSKKSKGGKGAYGGANVPHRPSKKNAAPSLLNPPCSLLTVTLHVIFTLTLSFPALFLNIF</sequence>
<evidence type="ECO:0000313" key="4">
    <source>
        <dbReference type="EMBL" id="KAK9022489.1"/>
    </source>
</evidence>
<organism evidence="4 5">
    <name type="scientific">Hibiscus sabdariffa</name>
    <name type="common">roselle</name>
    <dbReference type="NCBI Taxonomy" id="183260"/>
    <lineage>
        <taxon>Eukaryota</taxon>
        <taxon>Viridiplantae</taxon>
        <taxon>Streptophyta</taxon>
        <taxon>Embryophyta</taxon>
        <taxon>Tracheophyta</taxon>
        <taxon>Spermatophyta</taxon>
        <taxon>Magnoliopsida</taxon>
        <taxon>eudicotyledons</taxon>
        <taxon>Gunneridae</taxon>
        <taxon>Pentapetalae</taxon>
        <taxon>rosids</taxon>
        <taxon>malvids</taxon>
        <taxon>Malvales</taxon>
        <taxon>Malvaceae</taxon>
        <taxon>Malvoideae</taxon>
        <taxon>Hibiscus</taxon>
    </lineage>
</organism>
<keyword evidence="5" id="KW-1185">Reference proteome</keyword>
<feature type="signal peptide" evidence="3">
    <location>
        <begin position="1"/>
        <end position="17"/>
    </location>
</feature>
<name>A0ABR2SC46_9ROSI</name>
<evidence type="ECO:0000313" key="5">
    <source>
        <dbReference type="Proteomes" id="UP001396334"/>
    </source>
</evidence>
<reference evidence="4 5" key="1">
    <citation type="journal article" date="2024" name="G3 (Bethesda)">
        <title>Genome assembly of Hibiscus sabdariffa L. provides insights into metabolisms of medicinal natural products.</title>
        <authorList>
            <person name="Kim T."/>
        </authorList>
    </citation>
    <scope>NUCLEOTIDE SEQUENCE [LARGE SCALE GENOMIC DNA]</scope>
    <source>
        <strain evidence="4">TK-2024</strain>
        <tissue evidence="4">Old leaves</tissue>
    </source>
</reference>
<gene>
    <name evidence="4" type="ORF">V6N11_002748</name>
</gene>
<evidence type="ECO:0000256" key="1">
    <source>
        <dbReference type="SAM" id="MobiDB-lite"/>
    </source>
</evidence>
<keyword evidence="2" id="KW-0472">Membrane</keyword>
<evidence type="ECO:0000256" key="3">
    <source>
        <dbReference type="SAM" id="SignalP"/>
    </source>
</evidence>
<accession>A0ABR2SC46</accession>
<protein>
    <submittedName>
        <fullName evidence="4">Uncharacterized protein</fullName>
    </submittedName>
</protein>
<evidence type="ECO:0000256" key="2">
    <source>
        <dbReference type="SAM" id="Phobius"/>
    </source>
</evidence>
<dbReference type="EMBL" id="JBBPBN010000015">
    <property type="protein sequence ID" value="KAK9022489.1"/>
    <property type="molecule type" value="Genomic_DNA"/>
</dbReference>
<feature type="chain" id="PRO_5046028296" evidence="3">
    <location>
        <begin position="18"/>
        <end position="138"/>
    </location>
</feature>
<feature type="transmembrane region" description="Helical" evidence="2">
    <location>
        <begin position="115"/>
        <end position="135"/>
    </location>
</feature>
<keyword evidence="2" id="KW-1133">Transmembrane helix</keyword>
<proteinExistence type="predicted"/>
<feature type="region of interest" description="Disordered" evidence="1">
    <location>
        <begin position="81"/>
        <end position="104"/>
    </location>
</feature>
<comment type="caution">
    <text evidence="4">The sequence shown here is derived from an EMBL/GenBank/DDBJ whole genome shotgun (WGS) entry which is preliminary data.</text>
</comment>